<dbReference type="EMBL" id="QGNW01000258">
    <property type="protein sequence ID" value="RVW80986.1"/>
    <property type="molecule type" value="Genomic_DNA"/>
</dbReference>
<comment type="caution">
    <text evidence="3">The sequence shown here is derived from an EMBL/GenBank/DDBJ whole genome shotgun (WGS) entry which is preliminary data.</text>
</comment>
<evidence type="ECO:0000256" key="1">
    <source>
        <dbReference type="SAM" id="Phobius"/>
    </source>
</evidence>
<feature type="signal peptide" evidence="2">
    <location>
        <begin position="1"/>
        <end position="28"/>
    </location>
</feature>
<proteinExistence type="predicted"/>
<dbReference type="AlphaFoldDB" id="A0A438H8Y6"/>
<name>A0A438H8Y6_VITVI</name>
<organism evidence="3 4">
    <name type="scientific">Vitis vinifera</name>
    <name type="common">Grape</name>
    <dbReference type="NCBI Taxonomy" id="29760"/>
    <lineage>
        <taxon>Eukaryota</taxon>
        <taxon>Viridiplantae</taxon>
        <taxon>Streptophyta</taxon>
        <taxon>Embryophyta</taxon>
        <taxon>Tracheophyta</taxon>
        <taxon>Spermatophyta</taxon>
        <taxon>Magnoliopsida</taxon>
        <taxon>eudicotyledons</taxon>
        <taxon>Gunneridae</taxon>
        <taxon>Pentapetalae</taxon>
        <taxon>rosids</taxon>
        <taxon>Vitales</taxon>
        <taxon>Vitaceae</taxon>
        <taxon>Viteae</taxon>
        <taxon>Vitis</taxon>
    </lineage>
</organism>
<feature type="transmembrane region" description="Helical" evidence="1">
    <location>
        <begin position="111"/>
        <end position="134"/>
    </location>
</feature>
<keyword evidence="1" id="KW-1133">Transmembrane helix</keyword>
<keyword evidence="2" id="KW-0732">Signal</keyword>
<feature type="transmembrane region" description="Helical" evidence="1">
    <location>
        <begin position="433"/>
        <end position="455"/>
    </location>
</feature>
<dbReference type="PANTHER" id="PTHR31414:SF15">
    <property type="entry name" value="PLASMA MEMBRANE FUSION PROTEIN"/>
    <property type="match status" value="1"/>
</dbReference>
<sequence>MVCINSNSFLLLATFILISSSFSPRCHGENTQFPHRHAMHSEGMTDLGGHGVVFLETGRSVLENGDSERNPSLILAAKRTKRIDPLHHFKHYKGGWNISNRNYFSSVGFTAAPLFLISAFWFLGFGIVGCVVLYTGQGKFHSSTTTKQLGVDQYFMPSNVQANIDNIQIKINASTTFLEEKKIAIQIEYNIVVYGYVLQTASINYNCCCNAPLVPRWFLLLCSQPAASRITFWQPLHGFSLRAHLSCVAYFFFSTSKAVNKIRAIVIVFRPKAIIRTVSSLHSSVAADTCVAMNEWSKDVTFQLVNVVNNFITNVSNKNLPTQAKLEPSVSYNQTGPLVPVLCNPYQPNKTRRVVKLEWNKYICEVSADGICTTPGRLTPKLYNQMSTAANVSSALYHHGPFLVDLQDCSFVQRIFTDIIKDHCPGLRRYSEWICIGLTMVSSAVLLSSIIWISYTRLKRGKEYIRQYADMPTQDSLELQKGMK</sequence>
<reference evidence="3 4" key="1">
    <citation type="journal article" date="2018" name="PLoS Genet.">
        <title>Population sequencing reveals clonal diversity and ancestral inbreeding in the grapevine cultivar Chardonnay.</title>
        <authorList>
            <person name="Roach M.J."/>
            <person name="Johnson D.L."/>
            <person name="Bohlmann J."/>
            <person name="van Vuuren H.J."/>
            <person name="Jones S.J."/>
            <person name="Pretorius I.S."/>
            <person name="Schmidt S.A."/>
            <person name="Borneman A.R."/>
        </authorList>
    </citation>
    <scope>NUCLEOTIDE SEQUENCE [LARGE SCALE GENOMIC DNA]</scope>
    <source>
        <strain evidence="4">cv. Chardonnay</strain>
        <tissue evidence="3">Leaf</tissue>
    </source>
</reference>
<evidence type="ECO:0000313" key="4">
    <source>
        <dbReference type="Proteomes" id="UP000288805"/>
    </source>
</evidence>
<accession>A0A438H8Y6</accession>
<protein>
    <submittedName>
        <fullName evidence="3">Uncharacterized protein</fullName>
    </submittedName>
</protein>
<keyword evidence="1" id="KW-0812">Transmembrane</keyword>
<evidence type="ECO:0000313" key="3">
    <source>
        <dbReference type="EMBL" id="RVW80986.1"/>
    </source>
</evidence>
<evidence type="ECO:0000256" key="2">
    <source>
        <dbReference type="SAM" id="SignalP"/>
    </source>
</evidence>
<dbReference type="PANTHER" id="PTHR31414">
    <property type="entry name" value="TRANSMEMBRANE PROTEIN DDB_G0292058"/>
    <property type="match status" value="1"/>
</dbReference>
<gene>
    <name evidence="3" type="ORF">CK203_054684</name>
</gene>
<keyword evidence="1" id="KW-0472">Membrane</keyword>
<feature type="chain" id="PRO_5019186831" evidence="2">
    <location>
        <begin position="29"/>
        <end position="484"/>
    </location>
</feature>
<dbReference type="Proteomes" id="UP000288805">
    <property type="component" value="Unassembled WGS sequence"/>
</dbReference>
<dbReference type="InterPro" id="IPR040283">
    <property type="entry name" value="DDB_G0292058-like"/>
</dbReference>